<dbReference type="KEGG" id="ptaw:DW352_12800"/>
<proteinExistence type="predicted"/>
<reference evidence="7 8" key="1">
    <citation type="submission" date="2018-07" db="EMBL/GenBank/DDBJ databases">
        <authorList>
            <person name="Quirk P.G."/>
            <person name="Krulwich T.A."/>
        </authorList>
    </citation>
    <scope>NUCLEOTIDE SEQUENCE [LARGE SCALE GENOMIC DNA]</scope>
    <source>
        <strain evidence="7 8">CC-BB4</strain>
    </source>
</reference>
<keyword evidence="4 6" id="KW-1133">Transmembrane helix</keyword>
<feature type="transmembrane region" description="Helical" evidence="6">
    <location>
        <begin position="238"/>
        <end position="260"/>
    </location>
</feature>
<feature type="transmembrane region" description="Helical" evidence="6">
    <location>
        <begin position="280"/>
        <end position="303"/>
    </location>
</feature>
<keyword evidence="3 6" id="KW-0812">Transmembrane</keyword>
<organism evidence="7 8">
    <name type="scientific">Pseudolabrys taiwanensis</name>
    <dbReference type="NCBI Taxonomy" id="331696"/>
    <lineage>
        <taxon>Bacteria</taxon>
        <taxon>Pseudomonadati</taxon>
        <taxon>Pseudomonadota</taxon>
        <taxon>Alphaproteobacteria</taxon>
        <taxon>Hyphomicrobiales</taxon>
        <taxon>Xanthobacteraceae</taxon>
        <taxon>Pseudolabrys</taxon>
    </lineage>
</organism>
<feature type="transmembrane region" description="Helical" evidence="6">
    <location>
        <begin position="123"/>
        <end position="144"/>
    </location>
</feature>
<feature type="transmembrane region" description="Helical" evidence="6">
    <location>
        <begin position="203"/>
        <end position="226"/>
    </location>
</feature>
<dbReference type="InterPro" id="IPR022791">
    <property type="entry name" value="L-PG_synthase/AglD"/>
</dbReference>
<comment type="subcellular location">
    <subcellularLocation>
        <location evidence="1">Cell membrane</location>
        <topology evidence="1">Multi-pass membrane protein</topology>
    </subcellularLocation>
</comment>
<keyword evidence="5 6" id="KW-0472">Membrane</keyword>
<dbReference type="PANTHER" id="PTHR40277:SF1">
    <property type="entry name" value="BLL5419 PROTEIN"/>
    <property type="match status" value="1"/>
</dbReference>
<dbReference type="OrthoDB" id="9788795at2"/>
<feature type="transmembrane region" description="Helical" evidence="6">
    <location>
        <begin position="65"/>
        <end position="86"/>
    </location>
</feature>
<name>A0A345ZWL4_9HYPH</name>
<evidence type="ECO:0000256" key="1">
    <source>
        <dbReference type="ARBA" id="ARBA00004651"/>
    </source>
</evidence>
<evidence type="ECO:0000256" key="4">
    <source>
        <dbReference type="ARBA" id="ARBA00022989"/>
    </source>
</evidence>
<keyword evidence="8" id="KW-1185">Reference proteome</keyword>
<feature type="transmembrane region" description="Helical" evidence="6">
    <location>
        <begin position="39"/>
        <end position="58"/>
    </location>
</feature>
<evidence type="ECO:0000256" key="2">
    <source>
        <dbReference type="ARBA" id="ARBA00022475"/>
    </source>
</evidence>
<dbReference type="AlphaFoldDB" id="A0A345ZWL4"/>
<feature type="transmembrane region" description="Helical" evidence="6">
    <location>
        <begin position="151"/>
        <end position="173"/>
    </location>
</feature>
<evidence type="ECO:0000256" key="3">
    <source>
        <dbReference type="ARBA" id="ARBA00022692"/>
    </source>
</evidence>
<keyword evidence="2" id="KW-1003">Cell membrane</keyword>
<evidence type="ECO:0000256" key="5">
    <source>
        <dbReference type="ARBA" id="ARBA00023136"/>
    </source>
</evidence>
<evidence type="ECO:0000313" key="7">
    <source>
        <dbReference type="EMBL" id="AXK81311.1"/>
    </source>
</evidence>
<protein>
    <submittedName>
        <fullName evidence="7">UPF0104 family protein</fullName>
    </submittedName>
</protein>
<accession>A0A345ZWL4</accession>
<sequence>MRRYLPLLLKAAVSILLLYLSLRSVHVETVATRLSQFDPLWIGGALVLLTLQVGLLAIRWREIAAVSGINIALPPITQIAFIANFFNQVLPSSVGGDAARVWLLGRRGGGWASATYSVLIDRVAGVLMLALIVIACLPWTLTLIHDALARAVLLLIGGGAIVGALVFIGIGMLPRRWFDRFMVTRHLAETSRAAWRLCRMPSAALIVTICSIVIHIMTVTVAWCCMKAVAAPVGFAPILFLMPPVLLIATVPISIAGWGVRESSMVVAFTSAGLAPSDGLMLSILFGATSFVVGALGGLVWIASGVKIGRLPRASEAVADEP</sequence>
<dbReference type="Proteomes" id="UP000254889">
    <property type="component" value="Chromosome"/>
</dbReference>
<dbReference type="RefSeq" id="WP_115691690.1">
    <property type="nucleotide sequence ID" value="NZ_CP031417.1"/>
</dbReference>
<gene>
    <name evidence="7" type="ORF">DW352_12800</name>
</gene>
<dbReference type="Pfam" id="PF03706">
    <property type="entry name" value="LPG_synthase_TM"/>
    <property type="match status" value="1"/>
</dbReference>
<dbReference type="EMBL" id="CP031417">
    <property type="protein sequence ID" value="AXK81311.1"/>
    <property type="molecule type" value="Genomic_DNA"/>
</dbReference>
<evidence type="ECO:0000256" key="6">
    <source>
        <dbReference type="SAM" id="Phobius"/>
    </source>
</evidence>
<dbReference type="PANTHER" id="PTHR40277">
    <property type="entry name" value="BLL5419 PROTEIN"/>
    <property type="match status" value="1"/>
</dbReference>
<dbReference type="GO" id="GO:0005886">
    <property type="term" value="C:plasma membrane"/>
    <property type="evidence" value="ECO:0007669"/>
    <property type="project" value="UniProtKB-SubCell"/>
</dbReference>
<evidence type="ECO:0000313" key="8">
    <source>
        <dbReference type="Proteomes" id="UP000254889"/>
    </source>
</evidence>
<dbReference type="NCBIfam" id="TIGR00374">
    <property type="entry name" value="flippase-like domain"/>
    <property type="match status" value="1"/>
</dbReference>